<dbReference type="InterPro" id="IPR036097">
    <property type="entry name" value="HisK_dim/P_sf"/>
</dbReference>
<evidence type="ECO:0000256" key="7">
    <source>
        <dbReference type="SAM" id="Phobius"/>
    </source>
</evidence>
<feature type="chain" id="PRO_5045199890" description="histidine kinase" evidence="8">
    <location>
        <begin position="25"/>
        <end position="596"/>
    </location>
</feature>
<dbReference type="InterPro" id="IPR003661">
    <property type="entry name" value="HisK_dim/P_dom"/>
</dbReference>
<comment type="caution">
    <text evidence="10">The sequence shown here is derived from an EMBL/GenBank/DDBJ whole genome shotgun (WGS) entry which is preliminary data.</text>
</comment>
<evidence type="ECO:0000256" key="1">
    <source>
        <dbReference type="ARBA" id="ARBA00000085"/>
    </source>
</evidence>
<sequence length="596" mass="68967">MIRLKTTRLFIVFTIICSAIQMNAQSNDVKRLQRAIFIFNFAEQVSWKNAPDDQFTIGVLGNDNTITDLKNLAKKRKIKNKPVHIKHFSAIRDVKNVQLVFVKQRYNFDINYLLKKIANHNTLVVTEGYSYNSSMINIINVNNSFAYELNEKLLSRENFRIASTLKKFAITSSDKWKQLYQTTEKELIKAEEKKTEQKELIENKEEQIQSQQKTITVQEKELTVKNDSIHVQTQAIEKLFDENEFQKKKYEEKLLIEKELEKRIQHQFESIKKQKENIKSINSEIETQQKKLNQQAEEIIVKENILKEKDHKLNTQKTINYLLIAVIAFALLVSFLIYRSYAAVKRYNKELALKNDKIYKQSIQLESKNKELEQFAHITSHDLKEPLASIFSFANELEENHKTQLDDDGAHYVSFITRASKRGLQFIDALLAYFKLGTSDIPNTEINCSELVTDITTDLSGLISRNNATVNFSKLPIVNASAIELRLLFQNLINNAIKFKKSDTNPIVSITAQKIRENNNQSKYWQFSVADNGIGIADHNKEKIFVIFKRLHSKEQYEGTGIGLAYCKKIVESLGGKIWFDSKEGEGTTFHFILPA</sequence>
<dbReference type="RefSeq" id="WP_348712532.1">
    <property type="nucleotide sequence ID" value="NZ_CAXIXY010000005.1"/>
</dbReference>
<dbReference type="CDD" id="cd00082">
    <property type="entry name" value="HisKA"/>
    <property type="match status" value="1"/>
</dbReference>
<accession>A0ABM9P2H2</accession>
<proteinExistence type="predicted"/>
<organism evidence="10 11">
    <name type="scientific">Tenacibaculum platacis</name>
    <dbReference type="NCBI Taxonomy" id="3137852"/>
    <lineage>
        <taxon>Bacteria</taxon>
        <taxon>Pseudomonadati</taxon>
        <taxon>Bacteroidota</taxon>
        <taxon>Flavobacteriia</taxon>
        <taxon>Flavobacteriales</taxon>
        <taxon>Flavobacteriaceae</taxon>
        <taxon>Tenacibaculum</taxon>
    </lineage>
</organism>
<dbReference type="Proteomes" id="UP001497416">
    <property type="component" value="Unassembled WGS sequence"/>
</dbReference>
<keyword evidence="6" id="KW-0175">Coiled coil</keyword>
<keyword evidence="5 10" id="KW-0418">Kinase</keyword>
<dbReference type="InterPro" id="IPR005467">
    <property type="entry name" value="His_kinase_dom"/>
</dbReference>
<dbReference type="PANTHER" id="PTHR43304">
    <property type="entry name" value="PHYTOCHROME-LIKE PROTEIN CPH1"/>
    <property type="match status" value="1"/>
</dbReference>
<name>A0ABM9P2H2_9FLAO</name>
<dbReference type="InterPro" id="IPR025293">
    <property type="entry name" value="YfiR/HmsC-like"/>
</dbReference>
<dbReference type="SMART" id="SM00387">
    <property type="entry name" value="HATPase_c"/>
    <property type="match status" value="1"/>
</dbReference>
<feature type="signal peptide" evidence="8">
    <location>
        <begin position="1"/>
        <end position="24"/>
    </location>
</feature>
<evidence type="ECO:0000256" key="2">
    <source>
        <dbReference type="ARBA" id="ARBA00012438"/>
    </source>
</evidence>
<evidence type="ECO:0000256" key="5">
    <source>
        <dbReference type="ARBA" id="ARBA00022777"/>
    </source>
</evidence>
<evidence type="ECO:0000256" key="6">
    <source>
        <dbReference type="SAM" id="Coils"/>
    </source>
</evidence>
<comment type="catalytic activity">
    <reaction evidence="1">
        <text>ATP + protein L-histidine = ADP + protein N-phospho-L-histidine.</text>
        <dbReference type="EC" id="2.7.13.3"/>
    </reaction>
</comment>
<dbReference type="InterPro" id="IPR004358">
    <property type="entry name" value="Sig_transdc_His_kin-like_C"/>
</dbReference>
<evidence type="ECO:0000256" key="8">
    <source>
        <dbReference type="SAM" id="SignalP"/>
    </source>
</evidence>
<protein>
    <recommendedName>
        <fullName evidence="2">histidine kinase</fullName>
        <ecNumber evidence="2">2.7.13.3</ecNumber>
    </recommendedName>
</protein>
<keyword evidence="3" id="KW-0597">Phosphoprotein</keyword>
<dbReference type="EMBL" id="CAXIXY010000005">
    <property type="protein sequence ID" value="CAL2088546.1"/>
    <property type="molecule type" value="Genomic_DNA"/>
</dbReference>
<dbReference type="EC" id="2.7.13.3" evidence="2"/>
<keyword evidence="11" id="KW-1185">Reference proteome</keyword>
<evidence type="ECO:0000256" key="4">
    <source>
        <dbReference type="ARBA" id="ARBA00022679"/>
    </source>
</evidence>
<dbReference type="InterPro" id="IPR052162">
    <property type="entry name" value="Sensor_kinase/Photoreceptor"/>
</dbReference>
<dbReference type="Gene3D" id="1.10.287.130">
    <property type="match status" value="1"/>
</dbReference>
<dbReference type="Pfam" id="PF00512">
    <property type="entry name" value="HisKA"/>
    <property type="match status" value="1"/>
</dbReference>
<gene>
    <name evidence="10" type="ORF">T190607A01A_30149</name>
</gene>
<keyword evidence="7" id="KW-0472">Membrane</keyword>
<dbReference type="InterPro" id="IPR003594">
    <property type="entry name" value="HATPase_dom"/>
</dbReference>
<evidence type="ECO:0000256" key="3">
    <source>
        <dbReference type="ARBA" id="ARBA00022553"/>
    </source>
</evidence>
<dbReference type="SUPFAM" id="SSF55874">
    <property type="entry name" value="ATPase domain of HSP90 chaperone/DNA topoisomerase II/histidine kinase"/>
    <property type="match status" value="1"/>
</dbReference>
<feature type="transmembrane region" description="Helical" evidence="7">
    <location>
        <begin position="319"/>
        <end position="338"/>
    </location>
</feature>
<dbReference type="Pfam" id="PF02518">
    <property type="entry name" value="HATPase_c"/>
    <property type="match status" value="1"/>
</dbReference>
<dbReference type="PANTHER" id="PTHR43304:SF1">
    <property type="entry name" value="PAC DOMAIN-CONTAINING PROTEIN"/>
    <property type="match status" value="1"/>
</dbReference>
<dbReference type="PRINTS" id="PR00344">
    <property type="entry name" value="BCTRLSENSOR"/>
</dbReference>
<dbReference type="InterPro" id="IPR036890">
    <property type="entry name" value="HATPase_C_sf"/>
</dbReference>
<keyword evidence="8" id="KW-0732">Signal</keyword>
<dbReference type="GO" id="GO:0016301">
    <property type="term" value="F:kinase activity"/>
    <property type="evidence" value="ECO:0007669"/>
    <property type="project" value="UniProtKB-KW"/>
</dbReference>
<dbReference type="SUPFAM" id="SSF47384">
    <property type="entry name" value="Homodimeric domain of signal transducing histidine kinase"/>
    <property type="match status" value="1"/>
</dbReference>
<dbReference type="Pfam" id="PF13689">
    <property type="entry name" value="DUF4154"/>
    <property type="match status" value="1"/>
</dbReference>
<feature type="domain" description="Histidine kinase" evidence="9">
    <location>
        <begin position="378"/>
        <end position="596"/>
    </location>
</feature>
<evidence type="ECO:0000313" key="11">
    <source>
        <dbReference type="Proteomes" id="UP001497416"/>
    </source>
</evidence>
<keyword evidence="7" id="KW-0812">Transmembrane</keyword>
<dbReference type="PROSITE" id="PS50109">
    <property type="entry name" value="HIS_KIN"/>
    <property type="match status" value="1"/>
</dbReference>
<keyword evidence="4" id="KW-0808">Transferase</keyword>
<evidence type="ECO:0000313" key="10">
    <source>
        <dbReference type="EMBL" id="CAL2088546.1"/>
    </source>
</evidence>
<keyword evidence="7" id="KW-1133">Transmembrane helix</keyword>
<evidence type="ECO:0000259" key="9">
    <source>
        <dbReference type="PROSITE" id="PS50109"/>
    </source>
</evidence>
<dbReference type="Gene3D" id="3.30.565.10">
    <property type="entry name" value="Histidine kinase-like ATPase, C-terminal domain"/>
    <property type="match status" value="1"/>
</dbReference>
<feature type="coiled-coil region" evidence="6">
    <location>
        <begin position="173"/>
        <end position="221"/>
    </location>
</feature>
<dbReference type="SMART" id="SM00388">
    <property type="entry name" value="HisKA"/>
    <property type="match status" value="1"/>
</dbReference>
<reference evidence="10 11" key="1">
    <citation type="submission" date="2024-05" db="EMBL/GenBank/DDBJ databases">
        <authorList>
            <person name="Duchaud E."/>
        </authorList>
    </citation>
    <scope>NUCLEOTIDE SEQUENCE [LARGE SCALE GENOMIC DNA]</scope>
    <source>
        <strain evidence="10">Ena-SAMPLE-TAB-13-05-2024-13:56:06:370-140302</strain>
    </source>
</reference>
<feature type="coiled-coil region" evidence="6">
    <location>
        <begin position="257"/>
        <end position="302"/>
    </location>
</feature>